<sequence>MRIMAVPGTQGKSLHLACMDGDAAAVQRWLDAGNFVDKRDSSGRTGLHQAAKCGQSEVASLLLGAHAEVDSLDKQQRTPLHLCSETGHLAVVKNQLKKSSVPLANDEQVLLGFKANINAVDFNGDTPLSKAARAGMVDVIDALLAAGAEIEIRDVGNNIAGDVFNKKVPLETRDKVIAMRNSRQQEIAVAKQREEAVRLAERAKTGQPRNRA</sequence>
<dbReference type="Pfam" id="PF12796">
    <property type="entry name" value="Ank_2"/>
    <property type="match status" value="1"/>
</dbReference>
<keyword evidence="2 3" id="KW-0040">ANK repeat</keyword>
<dbReference type="STRING" id="2880.D7FKI9"/>
<evidence type="ECO:0000313" key="5">
    <source>
        <dbReference type="Proteomes" id="UP000002630"/>
    </source>
</evidence>
<evidence type="ECO:0000256" key="1">
    <source>
        <dbReference type="ARBA" id="ARBA00022737"/>
    </source>
</evidence>
<accession>D7FKI9</accession>
<protein>
    <submittedName>
        <fullName evidence="4">Chain A, 4ank: A Designed Ankyrin Repeat Protein With Four Identical Consensus Repeats</fullName>
    </submittedName>
</protein>
<gene>
    <name evidence="4" type="ORF">Esi_0144_0062</name>
</gene>
<dbReference type="InterPro" id="IPR002110">
    <property type="entry name" value="Ankyrin_rpt"/>
</dbReference>
<feature type="repeat" description="ANK" evidence="3">
    <location>
        <begin position="123"/>
        <end position="155"/>
    </location>
</feature>
<dbReference type="EMBL" id="FN648026">
    <property type="protein sequence ID" value="CBJ29391.1"/>
    <property type="molecule type" value="Genomic_DNA"/>
</dbReference>
<organism evidence="4 5">
    <name type="scientific">Ectocarpus siliculosus</name>
    <name type="common">Brown alga</name>
    <name type="synonym">Conferva siliculosa</name>
    <dbReference type="NCBI Taxonomy" id="2880"/>
    <lineage>
        <taxon>Eukaryota</taxon>
        <taxon>Sar</taxon>
        <taxon>Stramenopiles</taxon>
        <taxon>Ochrophyta</taxon>
        <taxon>PX clade</taxon>
        <taxon>Phaeophyceae</taxon>
        <taxon>Ectocarpales</taxon>
        <taxon>Ectocarpaceae</taxon>
        <taxon>Ectocarpus</taxon>
    </lineage>
</organism>
<dbReference type="SMART" id="SM00248">
    <property type="entry name" value="ANK"/>
    <property type="match status" value="4"/>
</dbReference>
<dbReference type="eggNOG" id="KOG0504">
    <property type="taxonomic scope" value="Eukaryota"/>
</dbReference>
<dbReference type="Proteomes" id="UP000002630">
    <property type="component" value="Linkage Group LG26"/>
</dbReference>
<reference evidence="4 5" key="1">
    <citation type="journal article" date="2010" name="Nature">
        <title>The Ectocarpus genome and the independent evolution of multicellularity in brown algae.</title>
        <authorList>
            <person name="Cock J.M."/>
            <person name="Sterck L."/>
            <person name="Rouze P."/>
            <person name="Scornet D."/>
            <person name="Allen A.E."/>
            <person name="Amoutzias G."/>
            <person name="Anthouard V."/>
            <person name="Artiguenave F."/>
            <person name="Aury J.M."/>
            <person name="Badger J.H."/>
            <person name="Beszteri B."/>
            <person name="Billiau K."/>
            <person name="Bonnet E."/>
            <person name="Bothwell J.H."/>
            <person name="Bowler C."/>
            <person name="Boyen C."/>
            <person name="Brownlee C."/>
            <person name="Carrano C.J."/>
            <person name="Charrier B."/>
            <person name="Cho G.Y."/>
            <person name="Coelho S.M."/>
            <person name="Collen J."/>
            <person name="Corre E."/>
            <person name="Da Silva C."/>
            <person name="Delage L."/>
            <person name="Delaroque N."/>
            <person name="Dittami S.M."/>
            <person name="Doulbeau S."/>
            <person name="Elias M."/>
            <person name="Farnham G."/>
            <person name="Gachon C.M."/>
            <person name="Gschloessl B."/>
            <person name="Heesch S."/>
            <person name="Jabbari K."/>
            <person name="Jubin C."/>
            <person name="Kawai H."/>
            <person name="Kimura K."/>
            <person name="Kloareg B."/>
            <person name="Kupper F.C."/>
            <person name="Lang D."/>
            <person name="Le Bail A."/>
            <person name="Leblanc C."/>
            <person name="Lerouge P."/>
            <person name="Lohr M."/>
            <person name="Lopez P.J."/>
            <person name="Martens C."/>
            <person name="Maumus F."/>
            <person name="Michel G."/>
            <person name="Miranda-Saavedra D."/>
            <person name="Morales J."/>
            <person name="Moreau H."/>
            <person name="Motomura T."/>
            <person name="Nagasato C."/>
            <person name="Napoli C.A."/>
            <person name="Nelson D.R."/>
            <person name="Nyvall-Collen P."/>
            <person name="Peters A.F."/>
            <person name="Pommier C."/>
            <person name="Potin P."/>
            <person name="Poulain J."/>
            <person name="Quesneville H."/>
            <person name="Read B."/>
            <person name="Rensing S.A."/>
            <person name="Ritter A."/>
            <person name="Rousvoal S."/>
            <person name="Samanta M."/>
            <person name="Samson G."/>
            <person name="Schroeder D.C."/>
            <person name="Segurens B."/>
            <person name="Strittmatter M."/>
            <person name="Tonon T."/>
            <person name="Tregear J.W."/>
            <person name="Valentin K."/>
            <person name="von Dassow P."/>
            <person name="Yamagishi T."/>
            <person name="Van de Peer Y."/>
            <person name="Wincker P."/>
        </authorList>
    </citation>
    <scope>NUCLEOTIDE SEQUENCE [LARGE SCALE GENOMIC DNA]</scope>
    <source>
        <strain evidence="5">Ec32 / CCAP1310/4</strain>
    </source>
</reference>
<dbReference type="SUPFAM" id="SSF48403">
    <property type="entry name" value="Ankyrin repeat"/>
    <property type="match status" value="1"/>
</dbReference>
<dbReference type="PANTHER" id="PTHR24173">
    <property type="entry name" value="ANKYRIN REPEAT CONTAINING"/>
    <property type="match status" value="1"/>
</dbReference>
<dbReference type="EMBL" id="FN649751">
    <property type="protein sequence ID" value="CBJ29391.1"/>
    <property type="molecule type" value="Genomic_DNA"/>
</dbReference>
<dbReference type="PANTHER" id="PTHR24173:SF74">
    <property type="entry name" value="ANKYRIN REPEAT DOMAIN-CONTAINING PROTEIN 16"/>
    <property type="match status" value="1"/>
</dbReference>
<proteinExistence type="predicted"/>
<evidence type="ECO:0000256" key="2">
    <source>
        <dbReference type="ARBA" id="ARBA00023043"/>
    </source>
</evidence>
<dbReference type="Pfam" id="PF00023">
    <property type="entry name" value="Ank"/>
    <property type="match status" value="1"/>
</dbReference>
<dbReference type="InterPro" id="IPR036770">
    <property type="entry name" value="Ankyrin_rpt-contain_sf"/>
</dbReference>
<evidence type="ECO:0000256" key="3">
    <source>
        <dbReference type="PROSITE-ProRule" id="PRU00023"/>
    </source>
</evidence>
<evidence type="ECO:0000313" key="4">
    <source>
        <dbReference type="EMBL" id="CBJ29391.1"/>
    </source>
</evidence>
<dbReference type="Gene3D" id="1.25.40.20">
    <property type="entry name" value="Ankyrin repeat-containing domain"/>
    <property type="match status" value="1"/>
</dbReference>
<dbReference type="InParanoid" id="D7FKI9"/>
<keyword evidence="1" id="KW-0677">Repeat</keyword>
<keyword evidence="5" id="KW-1185">Reference proteome</keyword>
<dbReference type="AlphaFoldDB" id="D7FKI9"/>
<dbReference type="PROSITE" id="PS50297">
    <property type="entry name" value="ANK_REP_REGION"/>
    <property type="match status" value="2"/>
</dbReference>
<dbReference type="OrthoDB" id="188462at2759"/>
<name>D7FKI9_ECTSI</name>
<dbReference type="PROSITE" id="PS50088">
    <property type="entry name" value="ANK_REPEAT"/>
    <property type="match status" value="2"/>
</dbReference>
<feature type="repeat" description="ANK" evidence="3">
    <location>
        <begin position="42"/>
        <end position="74"/>
    </location>
</feature>
<dbReference type="PRINTS" id="PR01415">
    <property type="entry name" value="ANKYRIN"/>
</dbReference>